<dbReference type="Pfam" id="PF02926">
    <property type="entry name" value="THUMP"/>
    <property type="match status" value="1"/>
</dbReference>
<comment type="caution">
    <text evidence="21">The sequence shown here is derived from an EMBL/GenBank/DDBJ whole genome shotgun (WGS) entry which is preliminary data.</text>
</comment>
<keyword evidence="7 19" id="KW-0067">ATP-binding</keyword>
<dbReference type="GO" id="GO:0140741">
    <property type="term" value="F:tRNA-uracil-4 sulfurtransferase activity"/>
    <property type="evidence" value="ECO:0007669"/>
    <property type="project" value="UniProtKB-EC"/>
</dbReference>
<evidence type="ECO:0000256" key="13">
    <source>
        <dbReference type="ARBA" id="ARBA00061472"/>
    </source>
</evidence>
<evidence type="ECO:0000256" key="6">
    <source>
        <dbReference type="ARBA" id="ARBA00022741"/>
    </source>
</evidence>
<comment type="function">
    <text evidence="12 19">Catalyzes the ATP-dependent transfer of a sulfur to tRNA to produce 4-thiouridine in position 8 of tRNAs, which functions as a near-UV photosensor. Also catalyzes the transfer of sulfur to the sulfur carrier protein ThiS, forming ThiS-thiocarboxylate. This is a step in the synthesis of thiazole, in the thiamine biosynthesis pathway. The sulfur is donated as persulfide by IscS.</text>
</comment>
<evidence type="ECO:0000313" key="22">
    <source>
        <dbReference type="Proteomes" id="UP000190641"/>
    </source>
</evidence>
<evidence type="ECO:0000256" key="14">
    <source>
        <dbReference type="ARBA" id="ARBA00066827"/>
    </source>
</evidence>
<dbReference type="RefSeq" id="WP_078186402.1">
    <property type="nucleotide sequence ID" value="NZ_MUAU01000016.1"/>
</dbReference>
<dbReference type="PANTHER" id="PTHR43209">
    <property type="entry name" value="TRNA SULFURTRANSFERASE"/>
    <property type="match status" value="1"/>
</dbReference>
<evidence type="ECO:0000256" key="16">
    <source>
        <dbReference type="ARBA" id="ARBA00075337"/>
    </source>
</evidence>
<keyword evidence="4 19" id="KW-0820">tRNA-binding</keyword>
<dbReference type="Gene3D" id="3.30.2130.30">
    <property type="match status" value="1"/>
</dbReference>
<evidence type="ECO:0000313" key="21">
    <source>
        <dbReference type="EMBL" id="OOR75653.1"/>
    </source>
</evidence>
<dbReference type="Proteomes" id="UP000190641">
    <property type="component" value="Unassembled WGS sequence"/>
</dbReference>
<dbReference type="GO" id="GO:0004810">
    <property type="term" value="F:CCA tRNA nucleotidyltransferase activity"/>
    <property type="evidence" value="ECO:0007669"/>
    <property type="project" value="InterPro"/>
</dbReference>
<evidence type="ECO:0000256" key="18">
    <source>
        <dbReference type="ARBA" id="ARBA00080570"/>
    </source>
</evidence>
<evidence type="ECO:0000256" key="5">
    <source>
        <dbReference type="ARBA" id="ARBA00022679"/>
    </source>
</evidence>
<feature type="binding site" evidence="19">
    <location>
        <begin position="184"/>
        <end position="185"/>
    </location>
    <ligand>
        <name>ATP</name>
        <dbReference type="ChEBI" id="CHEBI:30616"/>
    </ligand>
</feature>
<keyword evidence="5 19" id="KW-0808">Transferase</keyword>
<reference evidence="21 22" key="1">
    <citation type="submission" date="2017-01" db="EMBL/GenBank/DDBJ databases">
        <title>Bacillus cereus isolates.</title>
        <authorList>
            <person name="Beno S.M."/>
        </authorList>
    </citation>
    <scope>NUCLEOTIDE SEQUENCE [LARGE SCALE GENOMIC DNA]</scope>
    <source>
        <strain evidence="21 22">FSL K6-1030</strain>
    </source>
</reference>
<feature type="binding site" evidence="19">
    <location>
        <position position="288"/>
    </location>
    <ligand>
        <name>ATP</name>
        <dbReference type="ChEBI" id="CHEBI:30616"/>
    </ligand>
</feature>
<dbReference type="InterPro" id="IPR049962">
    <property type="entry name" value="THUMP_ThiI"/>
</dbReference>
<dbReference type="GO" id="GO:0052837">
    <property type="term" value="P:thiazole biosynthetic process"/>
    <property type="evidence" value="ECO:0007669"/>
    <property type="project" value="TreeGrafter"/>
</dbReference>
<evidence type="ECO:0000256" key="19">
    <source>
        <dbReference type="HAMAP-Rule" id="MF_00021"/>
    </source>
</evidence>
<dbReference type="GO" id="GO:0005524">
    <property type="term" value="F:ATP binding"/>
    <property type="evidence" value="ECO:0007669"/>
    <property type="project" value="UniProtKB-UniRule"/>
</dbReference>
<evidence type="ECO:0000259" key="20">
    <source>
        <dbReference type="PROSITE" id="PS51165"/>
    </source>
</evidence>
<gene>
    <name evidence="19" type="primary">thiI</name>
    <name evidence="21" type="ORF">BLX06_07950</name>
</gene>
<dbReference type="InterPro" id="IPR020536">
    <property type="entry name" value="ThiI_AANH"/>
</dbReference>
<evidence type="ECO:0000256" key="4">
    <source>
        <dbReference type="ARBA" id="ARBA00022555"/>
    </source>
</evidence>
<dbReference type="SUPFAM" id="SSF52402">
    <property type="entry name" value="Adenine nucleotide alpha hydrolases-like"/>
    <property type="match status" value="1"/>
</dbReference>
<dbReference type="PANTHER" id="PTHR43209:SF1">
    <property type="entry name" value="TRNA SULFURTRANSFERASE"/>
    <property type="match status" value="1"/>
</dbReference>
<organism evidence="21 22">
    <name type="scientific">Bacillus cereus</name>
    <dbReference type="NCBI Taxonomy" id="1396"/>
    <lineage>
        <taxon>Bacteria</taxon>
        <taxon>Bacillati</taxon>
        <taxon>Bacillota</taxon>
        <taxon>Bacilli</taxon>
        <taxon>Bacillales</taxon>
        <taxon>Bacillaceae</taxon>
        <taxon>Bacillus</taxon>
        <taxon>Bacillus cereus group</taxon>
    </lineage>
</organism>
<keyword evidence="9 19" id="KW-0784">Thiamine biosynthesis</keyword>
<comment type="catalytic activity">
    <reaction evidence="10 19">
        <text>[ThiI sulfur-carrier protein]-S-sulfanyl-L-cysteine + a uridine in tRNA + 2 reduced [2Fe-2S]-[ferredoxin] + ATP + H(+) = [ThiI sulfur-carrier protein]-L-cysteine + a 4-thiouridine in tRNA + 2 oxidized [2Fe-2S]-[ferredoxin] + AMP + diphosphate</text>
        <dbReference type="Rhea" id="RHEA:24176"/>
        <dbReference type="Rhea" id="RHEA-COMP:10000"/>
        <dbReference type="Rhea" id="RHEA-COMP:10001"/>
        <dbReference type="Rhea" id="RHEA-COMP:13337"/>
        <dbReference type="Rhea" id="RHEA-COMP:13338"/>
        <dbReference type="Rhea" id="RHEA-COMP:13339"/>
        <dbReference type="Rhea" id="RHEA-COMP:13340"/>
        <dbReference type="ChEBI" id="CHEBI:15378"/>
        <dbReference type="ChEBI" id="CHEBI:29950"/>
        <dbReference type="ChEBI" id="CHEBI:30616"/>
        <dbReference type="ChEBI" id="CHEBI:33019"/>
        <dbReference type="ChEBI" id="CHEBI:33737"/>
        <dbReference type="ChEBI" id="CHEBI:33738"/>
        <dbReference type="ChEBI" id="CHEBI:61963"/>
        <dbReference type="ChEBI" id="CHEBI:65315"/>
        <dbReference type="ChEBI" id="CHEBI:136798"/>
        <dbReference type="ChEBI" id="CHEBI:456215"/>
        <dbReference type="EC" id="2.8.1.4"/>
    </reaction>
</comment>
<keyword evidence="8 19" id="KW-0694">RNA-binding</keyword>
<feature type="binding site" evidence="19">
    <location>
        <position position="297"/>
    </location>
    <ligand>
        <name>ATP</name>
        <dbReference type="ChEBI" id="CHEBI:30616"/>
    </ligand>
</feature>
<dbReference type="InterPro" id="IPR049961">
    <property type="entry name" value="ThiI_N"/>
</dbReference>
<dbReference type="EMBL" id="MUAU01000016">
    <property type="protein sequence ID" value="OOR75653.1"/>
    <property type="molecule type" value="Genomic_DNA"/>
</dbReference>
<sequence length="415" mass="47295">MLKYEYILVRYGEMTTKGKNRSKFVSTLKDNVKFKLKKFPNIKIDATHDRMYIQLNGEDHEAVSERLKDVFGIHKFNLAMKVPSELEDIKEGALAAFLQVKGDVKTFKITVHRSYKHFPMRTMELLPEIGGHILENTEDITVDVHNPDVNVRVEIRSGYSYIMCDERMGAGGLPVGVGGKVMVLLSGGIDSPVAAYLTMKRGVSVEAVHFHSPPFTSERAKQKVIDLAQELTKYCKRVMLHLVPFTEVQKTINKEIPSSYSMTVMRRMMMRITERIAEERNALAITTGESLGQVASQTLDSMHTINEVTNYPVIRPLITMDKLEIIKIAEEIGTYDISIRPYEDCCTVFTPASPATKPKREKANRFEAKYDFTPLIDEAVANKETMVLQTVEVVAEEEKFEELFYNHKLPYLKRV</sequence>
<accession>A0A9X6BHD2</accession>
<dbReference type="GO" id="GO:0002937">
    <property type="term" value="P:tRNA 4-thiouridine biosynthesis"/>
    <property type="evidence" value="ECO:0007669"/>
    <property type="project" value="TreeGrafter"/>
</dbReference>
<evidence type="ECO:0000256" key="11">
    <source>
        <dbReference type="ARBA" id="ARBA00052330"/>
    </source>
</evidence>
<comment type="catalytic activity">
    <reaction evidence="11 19">
        <text>[ThiS sulfur-carrier protein]-C-terminal Gly-Gly-AMP + S-sulfanyl-L-cysteinyl-[cysteine desulfurase] + AH2 = [ThiS sulfur-carrier protein]-C-terminal-Gly-aminoethanethioate + L-cysteinyl-[cysteine desulfurase] + A + AMP + 2 H(+)</text>
        <dbReference type="Rhea" id="RHEA:43340"/>
        <dbReference type="Rhea" id="RHEA-COMP:12157"/>
        <dbReference type="Rhea" id="RHEA-COMP:12158"/>
        <dbReference type="Rhea" id="RHEA-COMP:12910"/>
        <dbReference type="Rhea" id="RHEA-COMP:19908"/>
        <dbReference type="ChEBI" id="CHEBI:13193"/>
        <dbReference type="ChEBI" id="CHEBI:15378"/>
        <dbReference type="ChEBI" id="CHEBI:17499"/>
        <dbReference type="ChEBI" id="CHEBI:29950"/>
        <dbReference type="ChEBI" id="CHEBI:61963"/>
        <dbReference type="ChEBI" id="CHEBI:90618"/>
        <dbReference type="ChEBI" id="CHEBI:232372"/>
        <dbReference type="ChEBI" id="CHEBI:456215"/>
    </reaction>
</comment>
<evidence type="ECO:0000256" key="12">
    <source>
        <dbReference type="ARBA" id="ARBA00058382"/>
    </source>
</evidence>
<dbReference type="GO" id="GO:0009229">
    <property type="term" value="P:thiamine diphosphate biosynthetic process"/>
    <property type="evidence" value="ECO:0007669"/>
    <property type="project" value="UniProtKB-UniRule"/>
</dbReference>
<comment type="pathway">
    <text evidence="2 19">Cofactor biosynthesis; thiamine diphosphate biosynthesis.</text>
</comment>
<dbReference type="SMART" id="SM00981">
    <property type="entry name" value="THUMP"/>
    <property type="match status" value="1"/>
</dbReference>
<dbReference type="FunFam" id="3.40.50.620:FF:000053">
    <property type="entry name" value="Probable tRNA sulfurtransferase"/>
    <property type="match status" value="1"/>
</dbReference>
<protein>
    <recommendedName>
        <fullName evidence="15 19">Probable tRNA sulfurtransferase</fullName>
        <ecNumber evidence="14 19">2.8.1.4</ecNumber>
    </recommendedName>
    <alternativeName>
        <fullName evidence="16 19">Sulfur carrier protein ThiS sulfurtransferase</fullName>
    </alternativeName>
    <alternativeName>
        <fullName evidence="17 19">Thiamine biosynthesis protein ThiI</fullName>
    </alternativeName>
    <alternativeName>
        <fullName evidence="18 19">tRNA 4-thiouridine synthase</fullName>
    </alternativeName>
</protein>
<name>A0A9X6BHD2_BACCE</name>
<keyword evidence="6 19" id="KW-0547">Nucleotide-binding</keyword>
<dbReference type="HAMAP" id="MF_00021">
    <property type="entry name" value="ThiI"/>
    <property type="match status" value="1"/>
</dbReference>
<comment type="similarity">
    <text evidence="13 19">Belongs to the ThiI family.</text>
</comment>
<evidence type="ECO:0000256" key="3">
    <source>
        <dbReference type="ARBA" id="ARBA00022490"/>
    </source>
</evidence>
<feature type="domain" description="THUMP" evidence="20">
    <location>
        <begin position="61"/>
        <end position="166"/>
    </location>
</feature>
<feature type="binding site" evidence="19">
    <location>
        <begin position="209"/>
        <end position="210"/>
    </location>
    <ligand>
        <name>ATP</name>
        <dbReference type="ChEBI" id="CHEBI:30616"/>
    </ligand>
</feature>
<dbReference type="InterPro" id="IPR004114">
    <property type="entry name" value="THUMP_dom"/>
</dbReference>
<proteinExistence type="inferred from homology"/>
<dbReference type="GO" id="GO:0005829">
    <property type="term" value="C:cytosol"/>
    <property type="evidence" value="ECO:0007669"/>
    <property type="project" value="TreeGrafter"/>
</dbReference>
<dbReference type="CDD" id="cd01712">
    <property type="entry name" value="PPase_ThiI"/>
    <property type="match status" value="1"/>
</dbReference>
<evidence type="ECO:0000256" key="10">
    <source>
        <dbReference type="ARBA" id="ARBA00050570"/>
    </source>
</evidence>
<evidence type="ECO:0000256" key="2">
    <source>
        <dbReference type="ARBA" id="ARBA00004948"/>
    </source>
</evidence>
<dbReference type="SUPFAM" id="SSF143437">
    <property type="entry name" value="THUMP domain-like"/>
    <property type="match status" value="1"/>
</dbReference>
<dbReference type="Gene3D" id="3.40.50.620">
    <property type="entry name" value="HUPs"/>
    <property type="match status" value="1"/>
</dbReference>
<keyword evidence="3 19" id="KW-0963">Cytoplasm</keyword>
<dbReference type="NCBIfam" id="TIGR00342">
    <property type="entry name" value="tRNA uracil 4-sulfurtransferase ThiI"/>
    <property type="match status" value="1"/>
</dbReference>
<comment type="subcellular location">
    <subcellularLocation>
        <location evidence="1 19">Cytoplasm</location>
    </subcellularLocation>
</comment>
<dbReference type="InterPro" id="IPR003720">
    <property type="entry name" value="tRNA_STrfase"/>
</dbReference>
<dbReference type="GO" id="GO:0009228">
    <property type="term" value="P:thiamine biosynthetic process"/>
    <property type="evidence" value="ECO:0007669"/>
    <property type="project" value="UniProtKB-KW"/>
</dbReference>
<evidence type="ECO:0000256" key="7">
    <source>
        <dbReference type="ARBA" id="ARBA00022840"/>
    </source>
</evidence>
<evidence type="ECO:0000256" key="15">
    <source>
        <dbReference type="ARBA" id="ARBA00071867"/>
    </source>
</evidence>
<evidence type="ECO:0000256" key="8">
    <source>
        <dbReference type="ARBA" id="ARBA00022884"/>
    </source>
</evidence>
<evidence type="ECO:0000256" key="17">
    <source>
        <dbReference type="ARBA" id="ARBA00077849"/>
    </source>
</evidence>
<evidence type="ECO:0000256" key="1">
    <source>
        <dbReference type="ARBA" id="ARBA00004496"/>
    </source>
</evidence>
<dbReference type="FunFam" id="3.30.2130.30:FF:000003">
    <property type="entry name" value="Probable tRNA sulfurtransferase"/>
    <property type="match status" value="1"/>
</dbReference>
<dbReference type="InterPro" id="IPR014729">
    <property type="entry name" value="Rossmann-like_a/b/a_fold"/>
</dbReference>
<dbReference type="InterPro" id="IPR050102">
    <property type="entry name" value="tRNA_sulfurtransferase_ThiI"/>
</dbReference>
<feature type="binding site" evidence="19">
    <location>
        <position position="266"/>
    </location>
    <ligand>
        <name>ATP</name>
        <dbReference type="ChEBI" id="CHEBI:30616"/>
    </ligand>
</feature>
<dbReference type="EC" id="2.8.1.4" evidence="14 19"/>
<dbReference type="PROSITE" id="PS51165">
    <property type="entry name" value="THUMP"/>
    <property type="match status" value="1"/>
</dbReference>
<dbReference type="Pfam" id="PF02568">
    <property type="entry name" value="ThiI"/>
    <property type="match status" value="1"/>
</dbReference>
<dbReference type="InterPro" id="IPR054173">
    <property type="entry name" value="ThiI_fer"/>
</dbReference>
<dbReference type="AlphaFoldDB" id="A0A9X6BHD2"/>
<evidence type="ECO:0000256" key="9">
    <source>
        <dbReference type="ARBA" id="ARBA00022977"/>
    </source>
</evidence>
<dbReference type="CDD" id="cd11716">
    <property type="entry name" value="THUMP_ThiI"/>
    <property type="match status" value="1"/>
</dbReference>
<dbReference type="Pfam" id="PF22025">
    <property type="entry name" value="ThiI_fer"/>
    <property type="match status" value="1"/>
</dbReference>
<dbReference type="GO" id="GO:0000049">
    <property type="term" value="F:tRNA binding"/>
    <property type="evidence" value="ECO:0007669"/>
    <property type="project" value="UniProtKB-UniRule"/>
</dbReference>